<reference evidence="4 5" key="1">
    <citation type="submission" date="2023-08" db="EMBL/GenBank/DDBJ databases">
        <authorList>
            <person name="Park J.-S."/>
        </authorList>
    </citation>
    <scope>NUCLEOTIDE SEQUENCE [LARGE SCALE GENOMIC DNA]</scope>
    <source>
        <strain evidence="4 5">2205BS29-5</strain>
    </source>
</reference>
<dbReference type="Proteomes" id="UP001224997">
    <property type="component" value="Unassembled WGS sequence"/>
</dbReference>
<evidence type="ECO:0000256" key="1">
    <source>
        <dbReference type="SAM" id="MobiDB-lite"/>
    </source>
</evidence>
<feature type="region of interest" description="Disordered" evidence="1">
    <location>
        <begin position="17"/>
        <end position="89"/>
    </location>
</feature>
<protein>
    <submittedName>
        <fullName evidence="4">Extensin family protein</fullName>
    </submittedName>
</protein>
<evidence type="ECO:0000256" key="2">
    <source>
        <dbReference type="SAM" id="SignalP"/>
    </source>
</evidence>
<proteinExistence type="predicted"/>
<evidence type="ECO:0000313" key="4">
    <source>
        <dbReference type="EMBL" id="MDP5307139.1"/>
    </source>
</evidence>
<feature type="chain" id="PRO_5045251881" evidence="2">
    <location>
        <begin position="22"/>
        <end position="291"/>
    </location>
</feature>
<keyword evidence="5" id="KW-1185">Reference proteome</keyword>
<evidence type="ECO:0000259" key="3">
    <source>
        <dbReference type="Pfam" id="PF06904"/>
    </source>
</evidence>
<organism evidence="4 5">
    <name type="scientific">Paracoccus spongiarum</name>
    <dbReference type="NCBI Taxonomy" id="3064387"/>
    <lineage>
        <taxon>Bacteria</taxon>
        <taxon>Pseudomonadati</taxon>
        <taxon>Pseudomonadota</taxon>
        <taxon>Alphaproteobacteria</taxon>
        <taxon>Rhodobacterales</taxon>
        <taxon>Paracoccaceae</taxon>
        <taxon>Paracoccus</taxon>
    </lineage>
</organism>
<feature type="compositionally biased region" description="Low complexity" evidence="1">
    <location>
        <begin position="74"/>
        <end position="88"/>
    </location>
</feature>
<evidence type="ECO:0000313" key="5">
    <source>
        <dbReference type="Proteomes" id="UP001224997"/>
    </source>
</evidence>
<accession>A0ABT9JBJ2</accession>
<feature type="compositionally biased region" description="Basic and acidic residues" evidence="1">
    <location>
        <begin position="57"/>
        <end position="73"/>
    </location>
</feature>
<sequence length="291" mass="30575">MIGAAVRSAALLAALSGPAVAQDRPPAPPAGAIEEPAAVRPPQRPERPAPAPTAAPRAEDRGPDDGAPDRAAADEVPVEAAEAAPDAAFGPPMAPRWWMLRETEAEDAGCRLALALLGTVYQDRQPVTDADQRDCGIARPIEVSQIIPGLALEGGAVMRCDTARSLGFWARDFLRPAAATLPGAPRVTGLRLGTTYDCRGRVGTGADVPKLSEHAYGNAIDIAAFQMDNGQDLVVTPREDSGDRAEAFQRAVRGAACLYFTTVLGPGANAAHAEHLHMDMAARRNGWRLCQ</sequence>
<keyword evidence="2" id="KW-0732">Signal</keyword>
<dbReference type="RefSeq" id="WP_305962991.1">
    <property type="nucleotide sequence ID" value="NZ_JAVAMQ010000006.1"/>
</dbReference>
<dbReference type="EMBL" id="JAVAMQ010000006">
    <property type="protein sequence ID" value="MDP5307139.1"/>
    <property type="molecule type" value="Genomic_DNA"/>
</dbReference>
<feature type="signal peptide" evidence="2">
    <location>
        <begin position="1"/>
        <end position="21"/>
    </location>
</feature>
<feature type="compositionally biased region" description="Low complexity" evidence="1">
    <location>
        <begin position="30"/>
        <end position="41"/>
    </location>
</feature>
<feature type="domain" description="Extensin-like C-terminal" evidence="3">
    <location>
        <begin position="110"/>
        <end position="291"/>
    </location>
</feature>
<comment type="caution">
    <text evidence="4">The sequence shown here is derived from an EMBL/GenBank/DDBJ whole genome shotgun (WGS) entry which is preliminary data.</text>
</comment>
<name>A0ABT9JBJ2_9RHOB</name>
<dbReference type="InterPro" id="IPR009683">
    <property type="entry name" value="Extensin-like_C"/>
</dbReference>
<gene>
    <name evidence="4" type="ORF">Q5Y72_08530</name>
</gene>
<dbReference type="Pfam" id="PF06904">
    <property type="entry name" value="Extensin-like_C"/>
    <property type="match status" value="1"/>
</dbReference>